<evidence type="ECO:0000313" key="2">
    <source>
        <dbReference type="Proteomes" id="UP000735302"/>
    </source>
</evidence>
<organism evidence="1 2">
    <name type="scientific">Plakobranchus ocellatus</name>
    <dbReference type="NCBI Taxonomy" id="259542"/>
    <lineage>
        <taxon>Eukaryota</taxon>
        <taxon>Metazoa</taxon>
        <taxon>Spiralia</taxon>
        <taxon>Lophotrochozoa</taxon>
        <taxon>Mollusca</taxon>
        <taxon>Gastropoda</taxon>
        <taxon>Heterobranchia</taxon>
        <taxon>Euthyneura</taxon>
        <taxon>Panpulmonata</taxon>
        <taxon>Sacoglossa</taxon>
        <taxon>Placobranchoidea</taxon>
        <taxon>Plakobranchidae</taxon>
        <taxon>Plakobranchus</taxon>
    </lineage>
</organism>
<dbReference type="AlphaFoldDB" id="A0AAV4B3E0"/>
<sequence length="135" mass="15585">MNNKFDSDDDVLPADLLPLVDIMPLTGMPRNMETNLEVVKNDGEDNESMISEYLDDSDNDPGYVPGIYPLNGCKSEDREKVFKEYYKLSELRLQREYIVRHQASTQEDIHNTPRQNAYILPNNLGSAIMYVKSYF</sequence>
<keyword evidence="2" id="KW-1185">Reference proteome</keyword>
<evidence type="ECO:0000313" key="1">
    <source>
        <dbReference type="EMBL" id="GFO14976.1"/>
    </source>
</evidence>
<reference evidence="1 2" key="1">
    <citation type="journal article" date="2021" name="Elife">
        <title>Chloroplast acquisition without the gene transfer in kleptoplastic sea slugs, Plakobranchus ocellatus.</title>
        <authorList>
            <person name="Maeda T."/>
            <person name="Takahashi S."/>
            <person name="Yoshida T."/>
            <person name="Shimamura S."/>
            <person name="Takaki Y."/>
            <person name="Nagai Y."/>
            <person name="Toyoda A."/>
            <person name="Suzuki Y."/>
            <person name="Arimoto A."/>
            <person name="Ishii H."/>
            <person name="Satoh N."/>
            <person name="Nishiyama T."/>
            <person name="Hasebe M."/>
            <person name="Maruyama T."/>
            <person name="Minagawa J."/>
            <person name="Obokata J."/>
            <person name="Shigenobu S."/>
        </authorList>
    </citation>
    <scope>NUCLEOTIDE SEQUENCE [LARGE SCALE GENOMIC DNA]</scope>
</reference>
<dbReference type="Proteomes" id="UP000735302">
    <property type="component" value="Unassembled WGS sequence"/>
</dbReference>
<accession>A0AAV4B3E0</accession>
<dbReference type="EMBL" id="BLXT01004584">
    <property type="protein sequence ID" value="GFO14976.1"/>
    <property type="molecule type" value="Genomic_DNA"/>
</dbReference>
<name>A0AAV4B3E0_9GAST</name>
<proteinExistence type="predicted"/>
<gene>
    <name evidence="1" type="ORF">PoB_004148100</name>
</gene>
<comment type="caution">
    <text evidence="1">The sequence shown here is derived from an EMBL/GenBank/DDBJ whole genome shotgun (WGS) entry which is preliminary data.</text>
</comment>
<protein>
    <submittedName>
        <fullName evidence="1">Uncharacterized protein</fullName>
    </submittedName>
</protein>